<proteinExistence type="predicted"/>
<evidence type="ECO:0000313" key="1">
    <source>
        <dbReference type="EMBL" id="XCO00040.1"/>
    </source>
</evidence>
<dbReference type="EMBL" id="PP965494">
    <property type="protein sequence ID" value="XCO00040.1"/>
    <property type="molecule type" value="Genomic_DNA"/>
</dbReference>
<sequence length="36" mass="4106">MIIKINKRLISTLTSILYIAKISIICNINKKMATEL</sequence>
<protein>
    <submittedName>
        <fullName evidence="1">Uncharacterized protein</fullName>
    </submittedName>
</protein>
<accession>A0AAU8MHJ3</accession>
<organism evidence="1">
    <name type="scientific">Geladintestivirus 4</name>
    <dbReference type="NCBI Taxonomy" id="3233136"/>
    <lineage>
        <taxon>Viruses</taxon>
        <taxon>Duplodnaviria</taxon>
        <taxon>Heunggongvirae</taxon>
        <taxon>Uroviricota</taxon>
        <taxon>Caudoviricetes</taxon>
        <taxon>Crassvirales</taxon>
    </lineage>
</organism>
<reference evidence="1" key="1">
    <citation type="submission" date="2024-06" db="EMBL/GenBank/DDBJ databases">
        <title>Intestivirid acquisition increases across infancy in a wild primate population.</title>
        <authorList>
            <person name="Schneider-Creas I.A."/>
            <person name="Moya I.L."/>
            <person name="Chiou K.L."/>
            <person name="Baniel A."/>
            <person name="Azanaw Haile A."/>
            <person name="Kebede F."/>
            <person name="Abebe B."/>
            <person name="Snyder-Mackler N."/>
            <person name="Varsani A."/>
        </authorList>
    </citation>
    <scope>NUCLEOTIDE SEQUENCE</scope>
    <source>
        <strain evidence="1">Int_RNL_2017_0055_MCB</strain>
    </source>
</reference>
<name>A0AAU8MHJ3_9CAUD</name>